<dbReference type="OrthoDB" id="9805986at2"/>
<evidence type="ECO:0000256" key="1">
    <source>
        <dbReference type="ARBA" id="ARBA00006484"/>
    </source>
</evidence>
<evidence type="ECO:0000313" key="3">
    <source>
        <dbReference type="EMBL" id="KRR11226.1"/>
    </source>
</evidence>
<organism evidence="3 4">
    <name type="scientific">Bradyrhizobium jicamae</name>
    <dbReference type="NCBI Taxonomy" id="280332"/>
    <lineage>
        <taxon>Bacteria</taxon>
        <taxon>Pseudomonadati</taxon>
        <taxon>Pseudomonadota</taxon>
        <taxon>Alphaproteobacteria</taxon>
        <taxon>Hyphomicrobiales</taxon>
        <taxon>Nitrobacteraceae</taxon>
        <taxon>Bradyrhizobium</taxon>
    </lineage>
</organism>
<dbReference type="FunFam" id="3.40.50.720:FF:000173">
    <property type="entry name" value="3-oxoacyl-[acyl-carrier protein] reductase"/>
    <property type="match status" value="1"/>
</dbReference>
<dbReference type="GO" id="GO:0016616">
    <property type="term" value="F:oxidoreductase activity, acting on the CH-OH group of donors, NAD or NADP as acceptor"/>
    <property type="evidence" value="ECO:0007669"/>
    <property type="project" value="TreeGrafter"/>
</dbReference>
<dbReference type="PANTHER" id="PTHR42760">
    <property type="entry name" value="SHORT-CHAIN DEHYDROGENASES/REDUCTASES FAMILY MEMBER"/>
    <property type="match status" value="1"/>
</dbReference>
<keyword evidence="2" id="KW-0560">Oxidoreductase</keyword>
<reference evidence="3 4" key="1">
    <citation type="submission" date="2014-03" db="EMBL/GenBank/DDBJ databases">
        <title>Bradyrhizobium valentinum sp. nov., isolated from effective nodules of Lupinus mariae-josephae, a lupine endemic of basic-lime soils in Eastern Spain.</title>
        <authorList>
            <person name="Duran D."/>
            <person name="Rey L."/>
            <person name="Navarro A."/>
            <person name="Busquets A."/>
            <person name="Imperial J."/>
            <person name="Ruiz-Argueso T."/>
        </authorList>
    </citation>
    <scope>NUCLEOTIDE SEQUENCE [LARGE SCALE GENOMIC DNA]</scope>
    <source>
        <strain evidence="3 4">PAC68</strain>
    </source>
</reference>
<dbReference type="InterPro" id="IPR002347">
    <property type="entry name" value="SDR_fam"/>
</dbReference>
<evidence type="ECO:0000256" key="2">
    <source>
        <dbReference type="ARBA" id="ARBA00023002"/>
    </source>
</evidence>
<dbReference type="Gene3D" id="3.40.50.720">
    <property type="entry name" value="NAD(P)-binding Rossmann-like Domain"/>
    <property type="match status" value="1"/>
</dbReference>
<dbReference type="AlphaFoldDB" id="A0A0R3LTC4"/>
<accession>A0A0R3LTC4</accession>
<keyword evidence="4" id="KW-1185">Reference proteome</keyword>
<comment type="caution">
    <text evidence="3">The sequence shown here is derived from an EMBL/GenBank/DDBJ whole genome shotgun (WGS) entry which is preliminary data.</text>
</comment>
<dbReference type="Proteomes" id="UP000050863">
    <property type="component" value="Unassembled WGS sequence"/>
</dbReference>
<protein>
    <submittedName>
        <fullName evidence="3">3-oxoacyl-ACP reductase</fullName>
    </submittedName>
</protein>
<dbReference type="EMBL" id="LLXZ01000049">
    <property type="protein sequence ID" value="KRR11226.1"/>
    <property type="molecule type" value="Genomic_DNA"/>
</dbReference>
<dbReference type="InterPro" id="IPR036291">
    <property type="entry name" value="NAD(P)-bd_dom_sf"/>
</dbReference>
<sequence>MQDVMSLDRKTIIVTGAAQGIGQAIANLAISLGARVVGVDLNGDKLHAFAATTNGQLLPYVGNVADPEFTETTVSDLKSRVGVIDGLVNNAGITRPAMIEKMTLQQWSEVISVHLTGAFLWTQAVGRIMLAQGKAGRENPGSIVNISSDAGRAGSIGQINYAAAKSGLLGMTMSTAKEWSKFGVRTNSVCFGVVETPMTETIRGDKFRDGVLARIPMGRWAAPEEAVKPVCFLLSDAASYITGQHIAVDGGYHISV</sequence>
<comment type="similarity">
    <text evidence="1">Belongs to the short-chain dehydrogenases/reductases (SDR) family.</text>
</comment>
<evidence type="ECO:0000313" key="4">
    <source>
        <dbReference type="Proteomes" id="UP000050863"/>
    </source>
</evidence>
<dbReference type="STRING" id="280332.CQ12_05030"/>
<dbReference type="PRINTS" id="PR00080">
    <property type="entry name" value="SDRFAMILY"/>
</dbReference>
<dbReference type="InterPro" id="IPR020904">
    <property type="entry name" value="Sc_DH/Rdtase_CS"/>
</dbReference>
<proteinExistence type="inferred from homology"/>
<dbReference type="RefSeq" id="WP_057834724.1">
    <property type="nucleotide sequence ID" value="NZ_LLXZ01000049.1"/>
</dbReference>
<dbReference type="Pfam" id="PF13561">
    <property type="entry name" value="adh_short_C2"/>
    <property type="match status" value="1"/>
</dbReference>
<gene>
    <name evidence="3" type="ORF">CQ12_05030</name>
</gene>
<name>A0A0R3LTC4_9BRAD</name>
<dbReference type="PRINTS" id="PR00081">
    <property type="entry name" value="GDHRDH"/>
</dbReference>
<dbReference type="SUPFAM" id="SSF51735">
    <property type="entry name" value="NAD(P)-binding Rossmann-fold domains"/>
    <property type="match status" value="1"/>
</dbReference>
<dbReference type="PROSITE" id="PS00061">
    <property type="entry name" value="ADH_SHORT"/>
    <property type="match status" value="1"/>
</dbReference>